<dbReference type="PaxDb" id="4081-Solyc01g103680.2.1"/>
<dbReference type="KEGG" id="sly:101245000"/>
<feature type="compositionally biased region" description="Acidic residues" evidence="5">
    <location>
        <begin position="55"/>
        <end position="65"/>
    </location>
</feature>
<dbReference type="STRING" id="4081.A0A3Q7EPY9"/>
<dbReference type="PANTHER" id="PTHR12883">
    <property type="entry name" value="ADIPOCYTE-SPECIFIC PROTEIN 4-RELATED"/>
    <property type="match status" value="1"/>
</dbReference>
<name>A0A3Q7EPY9_SOLLC</name>
<reference evidence="7" key="2">
    <citation type="submission" date="2019-01" db="UniProtKB">
        <authorList>
            <consortium name="EnsemblPlants"/>
        </authorList>
    </citation>
    <scope>IDENTIFICATION</scope>
    <source>
        <strain evidence="7">cv. Heinz 1706</strain>
    </source>
</reference>
<evidence type="ECO:0000256" key="5">
    <source>
        <dbReference type="SAM" id="MobiDB-lite"/>
    </source>
</evidence>
<evidence type="ECO:0000256" key="2">
    <source>
        <dbReference type="ARBA" id="ARBA00022692"/>
    </source>
</evidence>
<evidence type="ECO:0000256" key="4">
    <source>
        <dbReference type="ARBA" id="ARBA00023136"/>
    </source>
</evidence>
<evidence type="ECO:0000256" key="6">
    <source>
        <dbReference type="SAM" id="Phobius"/>
    </source>
</evidence>
<dbReference type="GO" id="GO:0032469">
    <property type="term" value="P:endoplasmic reticulum calcium ion homeostasis"/>
    <property type="evidence" value="ECO:0007669"/>
    <property type="project" value="InterPro"/>
</dbReference>
<dbReference type="GO" id="GO:0016020">
    <property type="term" value="C:membrane"/>
    <property type="evidence" value="ECO:0007669"/>
    <property type="project" value="UniProtKB-SubCell"/>
</dbReference>
<feature type="compositionally biased region" description="Basic residues" evidence="5">
    <location>
        <begin position="486"/>
        <end position="500"/>
    </location>
</feature>
<evidence type="ECO:0000313" key="7">
    <source>
        <dbReference type="EnsemblPlants" id="Solyc01g103680.3.1"/>
    </source>
</evidence>
<evidence type="ECO:0000256" key="3">
    <source>
        <dbReference type="ARBA" id="ARBA00022989"/>
    </source>
</evidence>
<dbReference type="Gramene" id="Solyc01g103680.3.1">
    <property type="protein sequence ID" value="Solyc01g103680.3.1"/>
    <property type="gene ID" value="Solyc01g103680.3"/>
</dbReference>
<dbReference type="PANTHER" id="PTHR12883:SF0">
    <property type="entry name" value="PAT COMPLEX SUBUNIT CCDC47"/>
    <property type="match status" value="1"/>
</dbReference>
<keyword evidence="3 6" id="KW-1133">Transmembrane helix</keyword>
<feature type="region of interest" description="Disordered" evidence="5">
    <location>
        <begin position="55"/>
        <end position="167"/>
    </location>
</feature>
<dbReference type="OrthoDB" id="10039147at2759"/>
<dbReference type="Pfam" id="PF07946">
    <property type="entry name" value="CCDC47"/>
    <property type="match status" value="1"/>
</dbReference>
<proteinExistence type="predicted"/>
<keyword evidence="2 6" id="KW-0812">Transmembrane</keyword>
<dbReference type="FunCoup" id="A0A3Q7EPY9">
    <property type="interactions" value="3731"/>
</dbReference>
<organism evidence="7">
    <name type="scientific">Solanum lycopersicum</name>
    <name type="common">Tomato</name>
    <name type="synonym">Lycopersicon esculentum</name>
    <dbReference type="NCBI Taxonomy" id="4081"/>
    <lineage>
        <taxon>Eukaryota</taxon>
        <taxon>Viridiplantae</taxon>
        <taxon>Streptophyta</taxon>
        <taxon>Embryophyta</taxon>
        <taxon>Tracheophyta</taxon>
        <taxon>Spermatophyta</taxon>
        <taxon>Magnoliopsida</taxon>
        <taxon>eudicotyledons</taxon>
        <taxon>Gunneridae</taxon>
        <taxon>Pentapetalae</taxon>
        <taxon>asterids</taxon>
        <taxon>lamiids</taxon>
        <taxon>Solanales</taxon>
        <taxon>Solanaceae</taxon>
        <taxon>Solanoideae</taxon>
        <taxon>Solaneae</taxon>
        <taxon>Solanum</taxon>
        <taxon>Solanum subgen. Lycopersicon</taxon>
    </lineage>
</organism>
<protein>
    <recommendedName>
        <fullName evidence="9">DUF1682 domain-containing protein</fullName>
    </recommendedName>
</protein>
<gene>
    <name evidence="7" type="primary">LOC101245000</name>
</gene>
<evidence type="ECO:0008006" key="9">
    <source>
        <dbReference type="Google" id="ProtNLM"/>
    </source>
</evidence>
<keyword evidence="8" id="KW-1185">Reference proteome</keyword>
<accession>A0A3Q7EPY9</accession>
<dbReference type="RefSeq" id="XP_004230461.1">
    <property type="nucleotide sequence ID" value="XM_004230413.5"/>
</dbReference>
<feature type="region of interest" description="Disordered" evidence="5">
    <location>
        <begin position="450"/>
        <end position="500"/>
    </location>
</feature>
<dbReference type="OMA" id="MHLVRDM"/>
<keyword evidence="4 6" id="KW-0472">Membrane</keyword>
<dbReference type="GeneID" id="101245000"/>
<feature type="compositionally biased region" description="Basic and acidic residues" evidence="5">
    <location>
        <begin position="451"/>
        <end position="485"/>
    </location>
</feature>
<reference evidence="7" key="1">
    <citation type="journal article" date="2012" name="Nature">
        <title>The tomato genome sequence provides insights into fleshy fruit evolution.</title>
        <authorList>
            <consortium name="Tomato Genome Consortium"/>
        </authorList>
    </citation>
    <scope>NUCLEOTIDE SEQUENCE [LARGE SCALE GENOMIC DNA]</scope>
    <source>
        <strain evidence="7">cv. Heinz 1706</strain>
    </source>
</reference>
<dbReference type="InParanoid" id="A0A3Q7EPY9"/>
<dbReference type="GO" id="GO:0005783">
    <property type="term" value="C:endoplasmic reticulum"/>
    <property type="evidence" value="ECO:0000318"/>
    <property type="project" value="GO_Central"/>
</dbReference>
<dbReference type="AlphaFoldDB" id="A0A3Q7EPY9"/>
<dbReference type="Proteomes" id="UP000004994">
    <property type="component" value="Chromosome 1"/>
</dbReference>
<dbReference type="EnsemblPlants" id="Solyc01g103680.3.1">
    <property type="protein sequence ID" value="Solyc01g103680.3.1"/>
    <property type="gene ID" value="Solyc01g103680.3"/>
</dbReference>
<feature type="compositionally biased region" description="Polar residues" evidence="5">
    <location>
        <begin position="100"/>
        <end position="119"/>
    </location>
</feature>
<evidence type="ECO:0000313" key="8">
    <source>
        <dbReference type="Proteomes" id="UP000004994"/>
    </source>
</evidence>
<sequence length="500" mass="55786">MAKHSFSLSPLSSFILPRGDTLFYLIALFSILSLLIHHLSPVSAESRHFEGFDADEIDDFGDSDEPISAAKYIPPPPPTTTLSVSDPIESHHGPPLPSADPTSQVTSQPSDPKPASTSFEVWDEDEFEGFPQSPPSDSPLITESDTAAASKSDPSLKLEPESEPESPKTISSYTVEIVCVSFLIMFVINYFTGKKENEKLALAWASKFATKDSIFDKNFSLLGVGETDDSPLLLKEGQNVFKFYASGRRFCQGLLATMELKSRHDLISRLYNMVVPCKDEITFEVYMNDDAMDHVVVAVAKKKLAKTMQKETTDLQRFASLVSPPSGKKWIAEELAVVAESKEVAGDMLNETVLDQVFGDKAYEKFGKGFISMHFSDQHLGSHKKMLLFKFALPDAKNMADMTRLVALVPYYIDLIGRYKLSSHARTKTDGARMKVAQEIYKELQNARQEALQRKKAEQRKKGEEAEAKLSAEALRKKEAKERARQMKKAMPKMKMTRTG</sequence>
<evidence type="ECO:0000256" key="1">
    <source>
        <dbReference type="ARBA" id="ARBA00004167"/>
    </source>
</evidence>
<dbReference type="GO" id="GO:0005509">
    <property type="term" value="F:calcium ion binding"/>
    <property type="evidence" value="ECO:0000318"/>
    <property type="project" value="GO_Central"/>
</dbReference>
<dbReference type="InterPro" id="IPR012879">
    <property type="entry name" value="CCDC47"/>
</dbReference>
<feature type="transmembrane region" description="Helical" evidence="6">
    <location>
        <begin position="21"/>
        <end position="39"/>
    </location>
</feature>
<feature type="compositionally biased region" description="Polar residues" evidence="5">
    <location>
        <begin position="139"/>
        <end position="149"/>
    </location>
</feature>
<comment type="subcellular location">
    <subcellularLocation>
        <location evidence="1">Membrane</location>
        <topology evidence="1">Single-pass membrane protein</topology>
    </subcellularLocation>
</comment>